<dbReference type="Gene3D" id="3.50.50.60">
    <property type="entry name" value="FAD/NAD(P)-binding domain"/>
    <property type="match status" value="1"/>
</dbReference>
<evidence type="ECO:0000259" key="5">
    <source>
        <dbReference type="Pfam" id="PF01494"/>
    </source>
</evidence>
<feature type="domain" description="FAD-binding" evidence="5">
    <location>
        <begin position="7"/>
        <end position="332"/>
    </location>
</feature>
<dbReference type="InterPro" id="IPR036188">
    <property type="entry name" value="FAD/NAD-bd_sf"/>
</dbReference>
<keyword evidence="6" id="KW-0503">Monooxygenase</keyword>
<accession>A0ABP9RLB6</accession>
<keyword evidence="4" id="KW-0560">Oxidoreductase</keyword>
<evidence type="ECO:0000256" key="2">
    <source>
        <dbReference type="ARBA" id="ARBA00022630"/>
    </source>
</evidence>
<dbReference type="RefSeq" id="WP_345626154.1">
    <property type="nucleotide sequence ID" value="NZ_BAABJQ010000002.1"/>
</dbReference>
<dbReference type="Proteomes" id="UP001501570">
    <property type="component" value="Unassembled WGS sequence"/>
</dbReference>
<keyword evidence="2" id="KW-0285">Flavoprotein</keyword>
<protein>
    <submittedName>
        <fullName evidence="6">FAD-dependent monooxygenase</fullName>
    </submittedName>
</protein>
<keyword evidence="3" id="KW-0274">FAD</keyword>
<evidence type="ECO:0000313" key="7">
    <source>
        <dbReference type="Proteomes" id="UP001501570"/>
    </source>
</evidence>
<dbReference type="GO" id="GO:0004497">
    <property type="term" value="F:monooxygenase activity"/>
    <property type="evidence" value="ECO:0007669"/>
    <property type="project" value="UniProtKB-KW"/>
</dbReference>
<gene>
    <name evidence="6" type="ORF">GCM10023322_07810</name>
</gene>
<keyword evidence="7" id="KW-1185">Reference proteome</keyword>
<name>A0ABP9RLB6_9ACTN</name>
<dbReference type="PRINTS" id="PR00420">
    <property type="entry name" value="RNGMNOXGNASE"/>
</dbReference>
<comment type="caution">
    <text evidence="6">The sequence shown here is derived from an EMBL/GenBank/DDBJ whole genome shotgun (WGS) entry which is preliminary data.</text>
</comment>
<organism evidence="6 7">
    <name type="scientific">Rugosimonospora acidiphila</name>
    <dbReference type="NCBI Taxonomy" id="556531"/>
    <lineage>
        <taxon>Bacteria</taxon>
        <taxon>Bacillati</taxon>
        <taxon>Actinomycetota</taxon>
        <taxon>Actinomycetes</taxon>
        <taxon>Micromonosporales</taxon>
        <taxon>Micromonosporaceae</taxon>
        <taxon>Rugosimonospora</taxon>
    </lineage>
</organism>
<dbReference type="SUPFAM" id="SSF51905">
    <property type="entry name" value="FAD/NAD(P)-binding domain"/>
    <property type="match status" value="1"/>
</dbReference>
<evidence type="ECO:0000256" key="1">
    <source>
        <dbReference type="ARBA" id="ARBA00001974"/>
    </source>
</evidence>
<evidence type="ECO:0000313" key="6">
    <source>
        <dbReference type="EMBL" id="GAA5179045.1"/>
    </source>
</evidence>
<dbReference type="EMBL" id="BAABJQ010000002">
    <property type="protein sequence ID" value="GAA5179045.1"/>
    <property type="molecule type" value="Genomic_DNA"/>
</dbReference>
<sequence length="377" mass="40000">MTVRGTAVVIGAGPAGLATAIALRGAGFDPVVYERQARLSAEGGGLTLWPNGLAALASIGADREVRERALPSPGTAMRAANGRTLYEMSAADMERVGGCGVAMHRGELVAALAGRLGSDAIRFGATCVDVRSDASGATVGFEGGERVRATLVVGADGIRSQVRTACGLGRPLRYGGSTVWRAAVRYRLPELPGLLTLGGPNQFGIWRLPGDRVYWFASVPAPPGRYRSGQSRPPEEFARWHDPIGALLDATPTDEIIVTDVYDSGPLSSWSADRVVLVGDAAHPSLPHMGQGTSQAFEDAAVLADRLAAGSDISAALRGYHERRRDRARSAWAQARMLARVGAWRGGFSCWLRERMMAAAPARVQAGQLHRMFAFRT</sequence>
<proteinExistence type="predicted"/>
<evidence type="ECO:0000256" key="3">
    <source>
        <dbReference type="ARBA" id="ARBA00022827"/>
    </source>
</evidence>
<dbReference type="InterPro" id="IPR002938">
    <property type="entry name" value="FAD-bd"/>
</dbReference>
<dbReference type="PANTHER" id="PTHR46496:SF1">
    <property type="entry name" value="ZEAXANTHIN EPOXIDASE, CHLOROPLASTIC"/>
    <property type="match status" value="1"/>
</dbReference>
<comment type="cofactor">
    <cofactor evidence="1">
        <name>FAD</name>
        <dbReference type="ChEBI" id="CHEBI:57692"/>
    </cofactor>
</comment>
<reference evidence="7" key="1">
    <citation type="journal article" date="2019" name="Int. J. Syst. Evol. Microbiol.">
        <title>The Global Catalogue of Microorganisms (GCM) 10K type strain sequencing project: providing services to taxonomists for standard genome sequencing and annotation.</title>
        <authorList>
            <consortium name="The Broad Institute Genomics Platform"/>
            <consortium name="The Broad Institute Genome Sequencing Center for Infectious Disease"/>
            <person name="Wu L."/>
            <person name="Ma J."/>
        </authorList>
    </citation>
    <scope>NUCLEOTIDE SEQUENCE [LARGE SCALE GENOMIC DNA]</scope>
    <source>
        <strain evidence="7">JCM 18304</strain>
    </source>
</reference>
<evidence type="ECO:0000256" key="4">
    <source>
        <dbReference type="ARBA" id="ARBA00023002"/>
    </source>
</evidence>
<dbReference type="Pfam" id="PF01494">
    <property type="entry name" value="FAD_binding_3"/>
    <property type="match status" value="1"/>
</dbReference>
<dbReference type="PANTHER" id="PTHR46496">
    <property type="match status" value="1"/>
</dbReference>